<proteinExistence type="predicted"/>
<feature type="transmembrane region" description="Helical" evidence="1">
    <location>
        <begin position="89"/>
        <end position="110"/>
    </location>
</feature>
<dbReference type="KEGG" id="ehx:EMIHUDRAFT_438861"/>
<evidence type="ECO:0000313" key="3">
    <source>
        <dbReference type="EnsemblProtists" id="EOD05981"/>
    </source>
</evidence>
<feature type="signal peptide" evidence="2">
    <location>
        <begin position="1"/>
        <end position="23"/>
    </location>
</feature>
<feature type="transmembrane region" description="Helical" evidence="1">
    <location>
        <begin position="367"/>
        <end position="386"/>
    </location>
</feature>
<dbReference type="HOGENOM" id="CLU_544506_0_0_1"/>
<feature type="chain" id="PRO_5044216251" description="TLC domain-containing protein" evidence="2">
    <location>
        <begin position="24"/>
        <end position="470"/>
    </location>
</feature>
<feature type="transmembrane region" description="Helical" evidence="1">
    <location>
        <begin position="310"/>
        <end position="329"/>
    </location>
</feature>
<keyword evidence="4" id="KW-1185">Reference proteome</keyword>
<feature type="transmembrane region" description="Helical" evidence="1">
    <location>
        <begin position="243"/>
        <end position="262"/>
    </location>
</feature>
<keyword evidence="1" id="KW-0472">Membrane</keyword>
<dbReference type="RefSeq" id="XP_005758410.1">
    <property type="nucleotide sequence ID" value="XM_005758353.1"/>
</dbReference>
<feature type="transmembrane region" description="Helical" evidence="1">
    <location>
        <begin position="423"/>
        <end position="445"/>
    </location>
</feature>
<dbReference type="EnsemblProtists" id="EOD05981">
    <property type="protein sequence ID" value="EOD05981"/>
    <property type="gene ID" value="EMIHUDRAFT_438861"/>
</dbReference>
<accession>A0A0D3I3Z6</accession>
<keyword evidence="1" id="KW-0812">Transmembrane</keyword>
<reference evidence="3" key="2">
    <citation type="submission" date="2024-10" db="UniProtKB">
        <authorList>
            <consortium name="EnsemblProtists"/>
        </authorList>
    </citation>
    <scope>IDENTIFICATION</scope>
</reference>
<feature type="transmembrane region" description="Helical" evidence="1">
    <location>
        <begin position="335"/>
        <end position="355"/>
    </location>
</feature>
<keyword evidence="2" id="KW-0732">Signal</keyword>
<dbReference type="Proteomes" id="UP000013827">
    <property type="component" value="Unassembled WGS sequence"/>
</dbReference>
<keyword evidence="1" id="KW-1133">Transmembrane helix</keyword>
<evidence type="ECO:0000313" key="4">
    <source>
        <dbReference type="Proteomes" id="UP000013827"/>
    </source>
</evidence>
<name>A0A0D3I3Z6_EMIH1</name>
<protein>
    <recommendedName>
        <fullName evidence="5">TLC domain-containing protein</fullName>
    </recommendedName>
</protein>
<reference evidence="4" key="1">
    <citation type="journal article" date="2013" name="Nature">
        <title>Pan genome of the phytoplankton Emiliania underpins its global distribution.</title>
        <authorList>
            <person name="Read B.A."/>
            <person name="Kegel J."/>
            <person name="Klute M.J."/>
            <person name="Kuo A."/>
            <person name="Lefebvre S.C."/>
            <person name="Maumus F."/>
            <person name="Mayer C."/>
            <person name="Miller J."/>
            <person name="Monier A."/>
            <person name="Salamov A."/>
            <person name="Young J."/>
            <person name="Aguilar M."/>
            <person name="Claverie J.M."/>
            <person name="Frickenhaus S."/>
            <person name="Gonzalez K."/>
            <person name="Herman E.K."/>
            <person name="Lin Y.C."/>
            <person name="Napier J."/>
            <person name="Ogata H."/>
            <person name="Sarno A.F."/>
            <person name="Shmutz J."/>
            <person name="Schroeder D."/>
            <person name="de Vargas C."/>
            <person name="Verret F."/>
            <person name="von Dassow P."/>
            <person name="Valentin K."/>
            <person name="Van de Peer Y."/>
            <person name="Wheeler G."/>
            <person name="Dacks J.B."/>
            <person name="Delwiche C.F."/>
            <person name="Dyhrman S.T."/>
            <person name="Glockner G."/>
            <person name="John U."/>
            <person name="Richards T."/>
            <person name="Worden A.Z."/>
            <person name="Zhang X."/>
            <person name="Grigoriev I.V."/>
            <person name="Allen A.E."/>
            <person name="Bidle K."/>
            <person name="Borodovsky M."/>
            <person name="Bowler C."/>
            <person name="Brownlee C."/>
            <person name="Cock J.M."/>
            <person name="Elias M."/>
            <person name="Gladyshev V.N."/>
            <person name="Groth M."/>
            <person name="Guda C."/>
            <person name="Hadaegh A."/>
            <person name="Iglesias-Rodriguez M.D."/>
            <person name="Jenkins J."/>
            <person name="Jones B.M."/>
            <person name="Lawson T."/>
            <person name="Leese F."/>
            <person name="Lindquist E."/>
            <person name="Lobanov A."/>
            <person name="Lomsadze A."/>
            <person name="Malik S.B."/>
            <person name="Marsh M.E."/>
            <person name="Mackinder L."/>
            <person name="Mock T."/>
            <person name="Mueller-Roeber B."/>
            <person name="Pagarete A."/>
            <person name="Parker M."/>
            <person name="Probert I."/>
            <person name="Quesneville H."/>
            <person name="Raines C."/>
            <person name="Rensing S.A."/>
            <person name="Riano-Pachon D.M."/>
            <person name="Richier S."/>
            <person name="Rokitta S."/>
            <person name="Shiraiwa Y."/>
            <person name="Soanes D.M."/>
            <person name="van der Giezen M."/>
            <person name="Wahlund T.M."/>
            <person name="Williams B."/>
            <person name="Wilson W."/>
            <person name="Wolfe G."/>
            <person name="Wurch L.L."/>
        </authorList>
    </citation>
    <scope>NUCLEOTIDE SEQUENCE</scope>
</reference>
<dbReference type="GeneID" id="17252057"/>
<evidence type="ECO:0008006" key="5">
    <source>
        <dbReference type="Google" id="ProtNLM"/>
    </source>
</evidence>
<evidence type="ECO:0000256" key="2">
    <source>
        <dbReference type="SAM" id="SignalP"/>
    </source>
</evidence>
<feature type="transmembrane region" description="Helical" evidence="1">
    <location>
        <begin position="268"/>
        <end position="289"/>
    </location>
</feature>
<sequence>MPSSSRTAAAVAATAAIATLVLAPPPDVSAALSVFDMRNLDNSIAALGLWPNKEMAARGDLAGWCISKECFDKAFRVELKESDLIIGDFSVATFLVSILVAAALAHAGMWHTGFWARKLFTSYDANKCLIPSQLPWPDPPGNSKPFDVPVPEATEKQIADFLAFRGIKCLAFKSDEEQREVAAREAVAYMGELWEHKQNDWQHRHYALREKGLVFPYRAPFMNDWNFWGEMSANFRAVGQGQVTFATEHFLIGVLFPLIYVVGRNEWYFYFGMYADMAFESYDLMAMFWRRLTGVDRTVSRYHMAVDSVFVPHHLFTIGFEMVALMAGPGLSKPFMSQVLLGAHITGGLMLSAVCMHQTPAQSWPRFLYRFQAFVLSALYCCRVIWWTPLAAASLRLAYVYGGDFPPWLEAYGLYGLGFKYPLVSPIFLSVLVLIAFYTHFNLDLVQYNTKLLRKAAARLRAADAAKRAA</sequence>
<dbReference type="PaxDb" id="2903-EOD05981"/>
<organism evidence="3 4">
    <name type="scientific">Emiliania huxleyi (strain CCMP1516)</name>
    <dbReference type="NCBI Taxonomy" id="280463"/>
    <lineage>
        <taxon>Eukaryota</taxon>
        <taxon>Haptista</taxon>
        <taxon>Haptophyta</taxon>
        <taxon>Prymnesiophyceae</taxon>
        <taxon>Isochrysidales</taxon>
        <taxon>Noelaerhabdaceae</taxon>
        <taxon>Emiliania</taxon>
    </lineage>
</organism>
<dbReference type="AlphaFoldDB" id="A0A0D3I3Z6"/>
<evidence type="ECO:0000256" key="1">
    <source>
        <dbReference type="SAM" id="Phobius"/>
    </source>
</evidence>